<accession>A0A9J6FYK5</accession>
<dbReference type="Pfam" id="PF00278">
    <property type="entry name" value="Orn_DAP_Arg_deC"/>
    <property type="match status" value="1"/>
</dbReference>
<dbReference type="Proteomes" id="UP000821853">
    <property type="component" value="Chromosome 2"/>
</dbReference>
<evidence type="ECO:0000256" key="2">
    <source>
        <dbReference type="ARBA" id="ARBA00023239"/>
    </source>
</evidence>
<keyword evidence="1" id="KW-0663">Pyridoxal phosphate</keyword>
<comment type="caution">
    <text evidence="4">The sequence shown here is derived from an EMBL/GenBank/DDBJ whole genome shotgun (WGS) entry which is preliminary data.</text>
</comment>
<dbReference type="InterPro" id="IPR009006">
    <property type="entry name" value="Ala_racemase/Decarboxylase_C"/>
</dbReference>
<dbReference type="OMA" id="DMARICQ"/>
<dbReference type="PANTHER" id="PTHR11482">
    <property type="entry name" value="ARGININE/DIAMINOPIMELATE/ORNITHINE DECARBOXYLASE"/>
    <property type="match status" value="1"/>
</dbReference>
<evidence type="ECO:0000259" key="3">
    <source>
        <dbReference type="Pfam" id="PF00278"/>
    </source>
</evidence>
<keyword evidence="5" id="KW-1185">Reference proteome</keyword>
<dbReference type="GO" id="GO:0004586">
    <property type="term" value="F:ornithine decarboxylase activity"/>
    <property type="evidence" value="ECO:0007669"/>
    <property type="project" value="TreeGrafter"/>
</dbReference>
<feature type="domain" description="Orn/DAP/Arg decarboxylase 2 C-terminal" evidence="3">
    <location>
        <begin position="11"/>
        <end position="49"/>
    </location>
</feature>
<dbReference type="VEuPathDB" id="VectorBase:HLOH_050293"/>
<dbReference type="GO" id="GO:0033387">
    <property type="term" value="P:putrescine biosynthetic process from arginine, via ornithine"/>
    <property type="evidence" value="ECO:0007669"/>
    <property type="project" value="TreeGrafter"/>
</dbReference>
<keyword evidence="2" id="KW-0456">Lyase</keyword>
<dbReference type="AlphaFoldDB" id="A0A9J6FYK5"/>
<organism evidence="4 5">
    <name type="scientific">Haemaphysalis longicornis</name>
    <name type="common">Bush tick</name>
    <dbReference type="NCBI Taxonomy" id="44386"/>
    <lineage>
        <taxon>Eukaryota</taxon>
        <taxon>Metazoa</taxon>
        <taxon>Ecdysozoa</taxon>
        <taxon>Arthropoda</taxon>
        <taxon>Chelicerata</taxon>
        <taxon>Arachnida</taxon>
        <taxon>Acari</taxon>
        <taxon>Parasitiformes</taxon>
        <taxon>Ixodida</taxon>
        <taxon>Ixodoidea</taxon>
        <taxon>Ixodidae</taxon>
        <taxon>Haemaphysalinae</taxon>
        <taxon>Haemaphysalis</taxon>
    </lineage>
</organism>
<dbReference type="InterPro" id="IPR022643">
    <property type="entry name" value="De-COase2_C"/>
</dbReference>
<sequence length="140" mass="15007">MTTQPPYQRQRQSLTSLWGSTCYPLDLFEDAVPFFELSVGDWLLMDNVGAYGLVKACGFNGTGFPAVHYRTEPEDMARICQIIASSAVKPGYSQPAEALKSGASLDAKLSSNISASCLSCGSEHNGVLAHQNNSTAQPCL</sequence>
<dbReference type="GO" id="GO:0005737">
    <property type="term" value="C:cytoplasm"/>
    <property type="evidence" value="ECO:0007669"/>
    <property type="project" value="TreeGrafter"/>
</dbReference>
<dbReference type="PANTHER" id="PTHR11482:SF6">
    <property type="entry name" value="ORNITHINE DECARBOXYLASE 1-RELATED"/>
    <property type="match status" value="1"/>
</dbReference>
<reference evidence="4 5" key="1">
    <citation type="journal article" date="2020" name="Cell">
        <title>Large-Scale Comparative Analyses of Tick Genomes Elucidate Their Genetic Diversity and Vector Capacities.</title>
        <authorList>
            <consortium name="Tick Genome and Microbiome Consortium (TIGMIC)"/>
            <person name="Jia N."/>
            <person name="Wang J."/>
            <person name="Shi W."/>
            <person name="Du L."/>
            <person name="Sun Y."/>
            <person name="Zhan W."/>
            <person name="Jiang J.F."/>
            <person name="Wang Q."/>
            <person name="Zhang B."/>
            <person name="Ji P."/>
            <person name="Bell-Sakyi L."/>
            <person name="Cui X.M."/>
            <person name="Yuan T.T."/>
            <person name="Jiang B.G."/>
            <person name="Yang W.F."/>
            <person name="Lam T.T."/>
            <person name="Chang Q.C."/>
            <person name="Ding S.J."/>
            <person name="Wang X.J."/>
            <person name="Zhu J.G."/>
            <person name="Ruan X.D."/>
            <person name="Zhao L."/>
            <person name="Wei J.T."/>
            <person name="Ye R.Z."/>
            <person name="Que T.C."/>
            <person name="Du C.H."/>
            <person name="Zhou Y.H."/>
            <person name="Cheng J.X."/>
            <person name="Dai P.F."/>
            <person name="Guo W.B."/>
            <person name="Han X.H."/>
            <person name="Huang E.J."/>
            <person name="Li L.F."/>
            <person name="Wei W."/>
            <person name="Gao Y.C."/>
            <person name="Liu J.Z."/>
            <person name="Shao H.Z."/>
            <person name="Wang X."/>
            <person name="Wang C.C."/>
            <person name="Yang T.C."/>
            <person name="Huo Q.B."/>
            <person name="Li W."/>
            <person name="Chen H.Y."/>
            <person name="Chen S.E."/>
            <person name="Zhou L.G."/>
            <person name="Ni X.B."/>
            <person name="Tian J.H."/>
            <person name="Sheng Y."/>
            <person name="Liu T."/>
            <person name="Pan Y.S."/>
            <person name="Xia L.Y."/>
            <person name="Li J."/>
            <person name="Zhao F."/>
            <person name="Cao W.C."/>
        </authorList>
    </citation>
    <scope>NUCLEOTIDE SEQUENCE [LARGE SCALE GENOMIC DNA]</scope>
    <source>
        <strain evidence="4">HaeL-2018</strain>
    </source>
</reference>
<name>A0A9J6FYK5_HAELO</name>
<protein>
    <recommendedName>
        <fullName evidence="3">Orn/DAP/Arg decarboxylase 2 C-terminal domain-containing protein</fullName>
    </recommendedName>
</protein>
<proteinExistence type="predicted"/>
<dbReference type="SUPFAM" id="SSF50621">
    <property type="entry name" value="Alanine racemase C-terminal domain-like"/>
    <property type="match status" value="1"/>
</dbReference>
<evidence type="ECO:0000313" key="5">
    <source>
        <dbReference type="Proteomes" id="UP000821853"/>
    </source>
</evidence>
<evidence type="ECO:0000313" key="4">
    <source>
        <dbReference type="EMBL" id="KAH9367433.1"/>
    </source>
</evidence>
<dbReference type="InterPro" id="IPR002433">
    <property type="entry name" value="Orn_de-COase"/>
</dbReference>
<dbReference type="EMBL" id="JABSTR010000004">
    <property type="protein sequence ID" value="KAH9367433.1"/>
    <property type="molecule type" value="Genomic_DNA"/>
</dbReference>
<gene>
    <name evidence="4" type="ORF">HPB48_012219</name>
</gene>
<dbReference type="Gene3D" id="2.40.37.10">
    <property type="entry name" value="Lyase, Ornithine Decarboxylase, Chain A, domain 1"/>
    <property type="match status" value="1"/>
</dbReference>
<dbReference type="OrthoDB" id="5034579at2759"/>
<evidence type="ECO:0000256" key="1">
    <source>
        <dbReference type="ARBA" id="ARBA00022898"/>
    </source>
</evidence>